<dbReference type="Gene3D" id="3.40.50.261">
    <property type="entry name" value="Succinyl-CoA synthetase domains"/>
    <property type="match status" value="1"/>
</dbReference>
<accession>A0A136LW11</accession>
<keyword evidence="12" id="KW-0436">Ligase</keyword>
<dbReference type="EC" id="6.2.1.5" evidence="12"/>
<dbReference type="SUPFAM" id="SSF56059">
    <property type="entry name" value="Glutathione synthetase ATP-binding domain-like"/>
    <property type="match status" value="1"/>
</dbReference>
<dbReference type="AlphaFoldDB" id="A0A136LW11"/>
<keyword evidence="6" id="KW-0067">ATP-binding</keyword>
<dbReference type="InterPro" id="IPR016102">
    <property type="entry name" value="Succinyl-CoA_synth-like"/>
</dbReference>
<dbReference type="Proteomes" id="UP000070457">
    <property type="component" value="Unassembled WGS sequence"/>
</dbReference>
<keyword evidence="8" id="KW-0012">Acyltransferase</keyword>
<dbReference type="EMBL" id="JYNZ01000006">
    <property type="protein sequence ID" value="KXK25850.1"/>
    <property type="molecule type" value="Genomic_DNA"/>
</dbReference>
<gene>
    <name evidence="12" type="primary">sucC</name>
    <name evidence="12" type="ORF">TR69_WS6001001456</name>
</gene>
<dbReference type="SUPFAM" id="SSF52210">
    <property type="entry name" value="Succinyl-CoA synthetase domains"/>
    <property type="match status" value="1"/>
</dbReference>
<dbReference type="PATRIC" id="fig|1617426.3.peg.1434"/>
<dbReference type="Pfam" id="PF24948">
    <property type="entry name" value="Citrate_synth_N"/>
    <property type="match status" value="1"/>
</dbReference>
<dbReference type="PANTHER" id="PTHR11815">
    <property type="entry name" value="SUCCINYL-COA SYNTHETASE BETA CHAIN"/>
    <property type="match status" value="1"/>
</dbReference>
<dbReference type="GO" id="GO:0006099">
    <property type="term" value="P:tricarboxylic acid cycle"/>
    <property type="evidence" value="ECO:0007669"/>
    <property type="project" value="TreeGrafter"/>
</dbReference>
<organism evidence="12 13">
    <name type="scientific">candidate division WS6 bacterium OLB20</name>
    <dbReference type="NCBI Taxonomy" id="1617426"/>
    <lineage>
        <taxon>Bacteria</taxon>
        <taxon>Candidatus Dojkabacteria</taxon>
    </lineage>
</organism>
<evidence type="ECO:0000256" key="7">
    <source>
        <dbReference type="ARBA" id="ARBA00023098"/>
    </source>
</evidence>
<evidence type="ECO:0000259" key="10">
    <source>
        <dbReference type="Pfam" id="PF16114"/>
    </source>
</evidence>
<evidence type="ECO:0000313" key="12">
    <source>
        <dbReference type="EMBL" id="KXK25850.1"/>
    </source>
</evidence>
<comment type="subcellular location">
    <subcellularLocation>
        <location evidence="1">Cytoplasm</location>
    </subcellularLocation>
</comment>
<evidence type="ECO:0000256" key="4">
    <source>
        <dbReference type="ARBA" id="ARBA00022679"/>
    </source>
</evidence>
<proteinExistence type="predicted"/>
<name>A0A136LW11_9BACT</name>
<comment type="catalytic activity">
    <reaction evidence="9">
        <text>oxaloacetate + acetyl-CoA + ADP + phosphate = citrate + ATP + CoA</text>
        <dbReference type="Rhea" id="RHEA:21160"/>
        <dbReference type="ChEBI" id="CHEBI:16452"/>
        <dbReference type="ChEBI" id="CHEBI:16947"/>
        <dbReference type="ChEBI" id="CHEBI:30616"/>
        <dbReference type="ChEBI" id="CHEBI:43474"/>
        <dbReference type="ChEBI" id="CHEBI:57287"/>
        <dbReference type="ChEBI" id="CHEBI:57288"/>
        <dbReference type="ChEBI" id="CHEBI:456216"/>
        <dbReference type="EC" id="2.3.3.8"/>
    </reaction>
</comment>
<dbReference type="GO" id="GO:0005524">
    <property type="term" value="F:ATP binding"/>
    <property type="evidence" value="ECO:0007669"/>
    <property type="project" value="UniProtKB-KW"/>
</dbReference>
<evidence type="ECO:0000256" key="2">
    <source>
        <dbReference type="ARBA" id="ARBA00022490"/>
    </source>
</evidence>
<feature type="domain" description="ATP-citrate synthase citrate-binding" evidence="10">
    <location>
        <begin position="252"/>
        <end position="424"/>
    </location>
</feature>
<dbReference type="STRING" id="1617426.TR69_WS6001001456"/>
<evidence type="ECO:0000256" key="5">
    <source>
        <dbReference type="ARBA" id="ARBA00022741"/>
    </source>
</evidence>
<feature type="domain" description="ATP-citrate synthase ATP-grasp" evidence="11">
    <location>
        <begin position="2"/>
        <end position="236"/>
    </location>
</feature>
<evidence type="ECO:0000256" key="1">
    <source>
        <dbReference type="ARBA" id="ARBA00004496"/>
    </source>
</evidence>
<protein>
    <submittedName>
        <fullName evidence="12">Succinyl-CoA ligase (ADP-forming) subunit beta</fullName>
        <ecNumber evidence="12">6.2.1.5</ecNumber>
    </submittedName>
</protein>
<keyword evidence="3" id="KW-0444">Lipid biosynthesis</keyword>
<dbReference type="GO" id="GO:0003878">
    <property type="term" value="F:ATP citrate synthase activity"/>
    <property type="evidence" value="ECO:0007669"/>
    <property type="project" value="UniProtKB-EC"/>
</dbReference>
<evidence type="ECO:0000313" key="13">
    <source>
        <dbReference type="Proteomes" id="UP000070457"/>
    </source>
</evidence>
<dbReference type="GO" id="GO:0042709">
    <property type="term" value="C:succinate-CoA ligase complex"/>
    <property type="evidence" value="ECO:0007669"/>
    <property type="project" value="TreeGrafter"/>
</dbReference>
<evidence type="ECO:0000256" key="3">
    <source>
        <dbReference type="ARBA" id="ARBA00022516"/>
    </source>
</evidence>
<dbReference type="Pfam" id="PF16114">
    <property type="entry name" value="Citrate_bind"/>
    <property type="match status" value="1"/>
</dbReference>
<dbReference type="InterPro" id="IPR056749">
    <property type="entry name" value="Citrate_synth_N"/>
</dbReference>
<keyword evidence="7" id="KW-0443">Lipid metabolism</keyword>
<dbReference type="GO" id="GO:0006104">
    <property type="term" value="P:succinyl-CoA metabolic process"/>
    <property type="evidence" value="ECO:0007669"/>
    <property type="project" value="TreeGrafter"/>
</dbReference>
<evidence type="ECO:0000259" key="11">
    <source>
        <dbReference type="Pfam" id="PF24948"/>
    </source>
</evidence>
<dbReference type="FunFam" id="3.40.50.261:FF:000008">
    <property type="entry name" value="ATP-citrate synthase alpha chain protein"/>
    <property type="match status" value="1"/>
</dbReference>
<reference evidence="12 13" key="1">
    <citation type="submission" date="2015-02" db="EMBL/GenBank/DDBJ databases">
        <title>Improved understanding of the partial-nitritation anammox process through 23 genomes representing the majority of the microbial community.</title>
        <authorList>
            <person name="Speth D.R."/>
            <person name="In T Zandt M."/>
            <person name="Guerrero Cruz S."/>
            <person name="Jetten M.S."/>
            <person name="Dutilh B.E."/>
        </authorList>
    </citation>
    <scope>NUCLEOTIDE SEQUENCE [LARGE SCALE GENOMIC DNA]</scope>
    <source>
        <strain evidence="12">OLB20</strain>
    </source>
</reference>
<dbReference type="InterPro" id="IPR032263">
    <property type="entry name" value="Citrate-bd"/>
</dbReference>
<sequence length="427" mass="47376">MAQKAIREFTAKQLLYHYLPLYLNGFNQKYQGIAIDADDVHRYSLPGFQNGYVAKPDELFGKRGKNNLIYLSDNADDILRWIRDKSAQTVTVLRGRGDRGISGKLKTFLVEPKVAHTGEYYVAISAKRTHNELYLSESGGVDVEDNWDKVITVQIPFSLEAKPLSEDIRKELWGRLQSDNRDLLIDFASALHQVFSFLDFTYLEINPLVIEDGQYHLLDCVARLDDTAEYMNETKWAPAQVDFPKPFGTSDSEAERKIEKLDAKSGASLKLKILNPNGSIWMLTSGGGGSVIFADTVGDLGFADRLANYGEYSGNPTTDETEAYADIVLTEMAKSSAKKKVLIIGGGIANFTDVKKTFTGVISALKKHESMLKKDKVKIFVRRGGPNYEAGLSLIRNAVTAMGLPIEVYGPETYMTAILAKATQALS</sequence>
<keyword evidence="4" id="KW-0808">Transferase</keyword>
<dbReference type="PANTHER" id="PTHR11815:SF10">
    <property type="entry name" value="SUCCINATE--COA LIGASE [GDP-FORMING] SUBUNIT BETA, MITOCHONDRIAL"/>
    <property type="match status" value="1"/>
</dbReference>
<keyword evidence="5" id="KW-0547">Nucleotide-binding</keyword>
<evidence type="ECO:0000256" key="8">
    <source>
        <dbReference type="ARBA" id="ARBA00023315"/>
    </source>
</evidence>
<dbReference type="GO" id="GO:0006629">
    <property type="term" value="P:lipid metabolic process"/>
    <property type="evidence" value="ECO:0007669"/>
    <property type="project" value="UniProtKB-KW"/>
</dbReference>
<dbReference type="GO" id="GO:0005829">
    <property type="term" value="C:cytosol"/>
    <property type="evidence" value="ECO:0007669"/>
    <property type="project" value="TreeGrafter"/>
</dbReference>
<evidence type="ECO:0000256" key="6">
    <source>
        <dbReference type="ARBA" id="ARBA00022840"/>
    </source>
</evidence>
<comment type="caution">
    <text evidence="12">The sequence shown here is derived from an EMBL/GenBank/DDBJ whole genome shotgun (WGS) entry which is preliminary data.</text>
</comment>
<dbReference type="Gene3D" id="3.30.470.110">
    <property type="match status" value="1"/>
</dbReference>
<evidence type="ECO:0000256" key="9">
    <source>
        <dbReference type="ARBA" id="ARBA00047593"/>
    </source>
</evidence>
<dbReference type="GO" id="GO:0004775">
    <property type="term" value="F:succinate-CoA ligase (ADP-forming) activity"/>
    <property type="evidence" value="ECO:0007669"/>
    <property type="project" value="UniProtKB-EC"/>
</dbReference>
<keyword evidence="2" id="KW-0963">Cytoplasm</keyword>